<keyword evidence="6" id="KW-1185">Reference proteome</keyword>
<evidence type="ECO:0000313" key="6">
    <source>
        <dbReference type="Proteomes" id="UP000663829"/>
    </source>
</evidence>
<dbReference type="EMBL" id="CAJNOQ010018331">
    <property type="protein sequence ID" value="CAF1425918.1"/>
    <property type="molecule type" value="Genomic_DNA"/>
</dbReference>
<organism evidence="3 6">
    <name type="scientific">Didymodactylos carnosus</name>
    <dbReference type="NCBI Taxonomy" id="1234261"/>
    <lineage>
        <taxon>Eukaryota</taxon>
        <taxon>Metazoa</taxon>
        <taxon>Spiralia</taxon>
        <taxon>Gnathifera</taxon>
        <taxon>Rotifera</taxon>
        <taxon>Eurotatoria</taxon>
        <taxon>Bdelloidea</taxon>
        <taxon>Philodinida</taxon>
        <taxon>Philodinidae</taxon>
        <taxon>Didymodactylos</taxon>
    </lineage>
</organism>
<dbReference type="Proteomes" id="UP000677228">
    <property type="component" value="Unassembled WGS sequence"/>
</dbReference>
<evidence type="ECO:0000313" key="5">
    <source>
        <dbReference type="EMBL" id="CAF4306599.1"/>
    </source>
</evidence>
<dbReference type="EMBL" id="CAJOBC010083764">
    <property type="protein sequence ID" value="CAF4306599.1"/>
    <property type="molecule type" value="Genomic_DNA"/>
</dbReference>
<keyword evidence="1" id="KW-0472">Membrane</keyword>
<reference evidence="3" key="1">
    <citation type="submission" date="2021-02" db="EMBL/GenBank/DDBJ databases">
        <authorList>
            <person name="Nowell W R."/>
        </authorList>
    </citation>
    <scope>NUCLEOTIDE SEQUENCE</scope>
</reference>
<sequence>MLSDVDQNHYNYHAFQLATTGVATCFAVVVFLNKNGQNLIYIAHFSNFFSIVSPSPQDSKLETKDALDCLIKRIYENASSEHTVQFIHVLFIGSDQNSGSYIAEALKMLILDARNYLLSPALANFLTNITVVMMGINFMDGKQTPETVTECKIVARSVPTLTVIVQVVSPFSAPLCLIRIDLSVMTIDTIMSSPMNQFG</sequence>
<comment type="caution">
    <text evidence="3">The sequence shown here is derived from an EMBL/GenBank/DDBJ whole genome shotgun (WGS) entry which is preliminary data.</text>
</comment>
<evidence type="ECO:0000313" key="2">
    <source>
        <dbReference type="EMBL" id="CAF1321438.1"/>
    </source>
</evidence>
<keyword evidence="1" id="KW-1133">Transmembrane helix</keyword>
<dbReference type="AlphaFoldDB" id="A0A815MPT8"/>
<dbReference type="Proteomes" id="UP000681722">
    <property type="component" value="Unassembled WGS sequence"/>
</dbReference>
<protein>
    <submittedName>
        <fullName evidence="3">Uncharacterized protein</fullName>
    </submittedName>
</protein>
<feature type="transmembrane region" description="Helical" evidence="1">
    <location>
        <begin position="12"/>
        <end position="32"/>
    </location>
</feature>
<feature type="transmembrane region" description="Helical" evidence="1">
    <location>
        <begin position="158"/>
        <end position="178"/>
    </location>
</feature>
<gene>
    <name evidence="3" type="ORF">GPM918_LOCUS33842</name>
    <name evidence="2" type="ORF">OVA965_LOCUS29456</name>
    <name evidence="5" type="ORF">SRO942_LOCUS34536</name>
    <name evidence="4" type="ORF">TMI583_LOCUS30229</name>
</gene>
<keyword evidence="1" id="KW-0812">Transmembrane</keyword>
<accession>A0A815MPT8</accession>
<name>A0A815MPT8_9BILA</name>
<feature type="transmembrane region" description="Helical" evidence="1">
    <location>
        <begin position="116"/>
        <end position="138"/>
    </location>
</feature>
<dbReference type="EMBL" id="CAJNOK010020754">
    <property type="protein sequence ID" value="CAF1321438.1"/>
    <property type="molecule type" value="Genomic_DNA"/>
</dbReference>
<dbReference type="Proteomes" id="UP000663829">
    <property type="component" value="Unassembled WGS sequence"/>
</dbReference>
<dbReference type="EMBL" id="CAJOBA010042357">
    <property type="protein sequence ID" value="CAF4131516.1"/>
    <property type="molecule type" value="Genomic_DNA"/>
</dbReference>
<dbReference type="Proteomes" id="UP000682733">
    <property type="component" value="Unassembled WGS sequence"/>
</dbReference>
<evidence type="ECO:0000256" key="1">
    <source>
        <dbReference type="SAM" id="Phobius"/>
    </source>
</evidence>
<evidence type="ECO:0000313" key="4">
    <source>
        <dbReference type="EMBL" id="CAF4131516.1"/>
    </source>
</evidence>
<proteinExistence type="predicted"/>
<evidence type="ECO:0000313" key="3">
    <source>
        <dbReference type="EMBL" id="CAF1425918.1"/>
    </source>
</evidence>